<accession>A0A6P9DV21</accession>
<feature type="compositionally biased region" description="Basic residues" evidence="1">
    <location>
        <begin position="649"/>
        <end position="674"/>
    </location>
</feature>
<protein>
    <submittedName>
        <fullName evidence="4">Uncharacterized protein LOC117678986</fullName>
    </submittedName>
</protein>
<gene>
    <name evidence="4" type="primary">LOC117678986</name>
</gene>
<proteinExistence type="predicted"/>
<feature type="compositionally biased region" description="Polar residues" evidence="1">
    <location>
        <begin position="701"/>
        <end position="712"/>
    </location>
</feature>
<evidence type="ECO:0000313" key="4">
    <source>
        <dbReference type="RefSeq" id="XP_034296421.1"/>
    </source>
</evidence>
<dbReference type="OMA" id="HSKHGFY"/>
<dbReference type="InParanoid" id="A0A6P9DV21"/>
<keyword evidence="3" id="KW-1185">Reference proteome</keyword>
<reference evidence="4" key="1">
    <citation type="submission" date="2025-08" db="UniProtKB">
        <authorList>
            <consortium name="RefSeq"/>
        </authorList>
    </citation>
    <scope>IDENTIFICATION</scope>
    <source>
        <tissue evidence="4">Blood</tissue>
    </source>
</reference>
<dbReference type="GeneID" id="117678986"/>
<evidence type="ECO:0000256" key="1">
    <source>
        <dbReference type="SAM" id="MobiDB-lite"/>
    </source>
</evidence>
<organism evidence="3 4">
    <name type="scientific">Pantherophis guttatus</name>
    <name type="common">Corn snake</name>
    <name type="synonym">Elaphe guttata</name>
    <dbReference type="NCBI Taxonomy" id="94885"/>
    <lineage>
        <taxon>Eukaryota</taxon>
        <taxon>Metazoa</taxon>
        <taxon>Chordata</taxon>
        <taxon>Craniata</taxon>
        <taxon>Vertebrata</taxon>
        <taxon>Euteleostomi</taxon>
        <taxon>Lepidosauria</taxon>
        <taxon>Squamata</taxon>
        <taxon>Bifurcata</taxon>
        <taxon>Unidentata</taxon>
        <taxon>Episquamata</taxon>
        <taxon>Toxicofera</taxon>
        <taxon>Serpentes</taxon>
        <taxon>Colubroidea</taxon>
        <taxon>Colubridae</taxon>
        <taxon>Colubrinae</taxon>
        <taxon>Pantherophis</taxon>
    </lineage>
</organism>
<feature type="region of interest" description="Disordered" evidence="1">
    <location>
        <begin position="647"/>
        <end position="748"/>
    </location>
</feature>
<dbReference type="Proteomes" id="UP001652622">
    <property type="component" value="Unplaced"/>
</dbReference>
<evidence type="ECO:0000313" key="3">
    <source>
        <dbReference type="Proteomes" id="UP001652622"/>
    </source>
</evidence>
<keyword evidence="2" id="KW-0732">Signal</keyword>
<feature type="compositionally biased region" description="Basic and acidic residues" evidence="1">
    <location>
        <begin position="714"/>
        <end position="732"/>
    </location>
</feature>
<dbReference type="RefSeq" id="XP_034296421.1">
    <property type="nucleotide sequence ID" value="XM_034440530.2"/>
</dbReference>
<dbReference type="AlphaFoldDB" id="A0A6P9DV21"/>
<evidence type="ECO:0000256" key="2">
    <source>
        <dbReference type="SAM" id="SignalP"/>
    </source>
</evidence>
<feature type="chain" id="PRO_5028395376" evidence="2">
    <location>
        <begin position="17"/>
        <end position="748"/>
    </location>
</feature>
<name>A0A6P9DV21_PANGU</name>
<dbReference type="KEGG" id="pgut:117678986"/>
<feature type="compositionally biased region" description="Basic and acidic residues" evidence="1">
    <location>
        <begin position="684"/>
        <end position="700"/>
    </location>
</feature>
<feature type="signal peptide" evidence="2">
    <location>
        <begin position="1"/>
        <end position="16"/>
    </location>
</feature>
<sequence>MKAVLLYFCFCSLAWAQSELHTHYRKGKQKCVGEHQITVKSRHSKHGFYIFNYMYSSSKPNNQTQIKKEDNVHISNPILDPVPESRDLVDNHTEIEQVTNDKQKYLTEIENNSLERTPENNQDLIGHHGNIRKWDLDQRPVEFFEDKRRNEFSTGYMTGEIEGSGHHFPDPVDFHHAVTIGNKDHEEDKDYPVLVKEKDNHSGVANNNKPLKHSDIKIGVKENDVIISPEINISVPKKTKAPQRKDYSKVFLKESTDAPKKQPDKGESNSVDLLYKGKKGRETSQLASHLDVQSNLSTEFLEKIEPIRTGNNYINVSKSSGIKAPHEKSMSNATVYKKEGDEDTLVIRKLDRPMNTSKISKPHEKVEANVDIISISRMQETNVNKEHKKDGTTEDVITSMSNKHMEVAVSSRKHKKDYGNVDVRGRLINQEVSPDTTNKNQVTLNGKLNSLVGRFEVIAKPPLKGEATFLTRIPDNGRSEPNAKEQSKKITLKVDFTNEKSKGDVGFPKAFRKELANREKINQKNYRVTLNDPELNKKSRERFGVTFQDMDNDNKENIHFQVGTGIVAELKKRNTIESSNTEAEYHGGKAALSLSRGSHSNIQHAAHIPKNGHLAAQGHFLSTVKKKVPKAGKKSAKVSTGIYRSYAAKQHRRHEILRKKNSQHNKKPPSGRKVHVSDSSQSSESKENSRNDSRQSKDYQNDQPDSYQSSESVEIDRSAERDLSDHHSHVEESMTASQENSKELRSSD</sequence>